<dbReference type="EMBL" id="DVHI01000014">
    <property type="protein sequence ID" value="HIR62036.1"/>
    <property type="molecule type" value="Genomic_DNA"/>
</dbReference>
<dbReference type="Pfam" id="PF11396">
    <property type="entry name" value="PepSY_like"/>
    <property type="match status" value="3"/>
</dbReference>
<reference evidence="4" key="2">
    <citation type="journal article" date="2021" name="PeerJ">
        <title>Extensive microbial diversity within the chicken gut microbiome revealed by metagenomics and culture.</title>
        <authorList>
            <person name="Gilroy R."/>
            <person name="Ravi A."/>
            <person name="Getino M."/>
            <person name="Pursley I."/>
            <person name="Horton D.L."/>
            <person name="Alikhan N.F."/>
            <person name="Baker D."/>
            <person name="Gharbi K."/>
            <person name="Hall N."/>
            <person name="Watson M."/>
            <person name="Adriaenssens E.M."/>
            <person name="Foster-Nyarko E."/>
            <person name="Jarju S."/>
            <person name="Secka A."/>
            <person name="Antonio M."/>
            <person name="Oren A."/>
            <person name="Chaudhuri R.R."/>
            <person name="La Ragione R."/>
            <person name="Hildebrand F."/>
            <person name="Pallen M.J."/>
        </authorList>
    </citation>
    <scope>NUCLEOTIDE SEQUENCE</scope>
    <source>
        <strain evidence="4">ChiHjej13B12-12457</strain>
    </source>
</reference>
<evidence type="ECO:0000256" key="1">
    <source>
        <dbReference type="SAM" id="MobiDB-lite"/>
    </source>
</evidence>
<name>A0A9D1DZU4_9BACT</name>
<dbReference type="AlphaFoldDB" id="A0A9D1DZU4"/>
<reference evidence="4" key="1">
    <citation type="submission" date="2020-10" db="EMBL/GenBank/DDBJ databases">
        <authorList>
            <person name="Gilroy R."/>
        </authorList>
    </citation>
    <scope>NUCLEOTIDE SEQUENCE</scope>
    <source>
        <strain evidence="4">ChiHjej13B12-12457</strain>
    </source>
</reference>
<dbReference type="Proteomes" id="UP000886744">
    <property type="component" value="Unassembled WGS sequence"/>
</dbReference>
<comment type="caution">
    <text evidence="4">The sequence shown here is derived from an EMBL/GenBank/DDBJ whole genome shotgun (WGS) entry which is preliminary data.</text>
</comment>
<feature type="domain" description="Putative beta-lactamase-inhibitor-like PepSY-like" evidence="3">
    <location>
        <begin position="216"/>
        <end position="296"/>
    </location>
</feature>
<sequence>MKTNLKLIVSGCILSLMLLAASCNKQRPENLQNIEATPELQAALFDLYPGAQDVKWSQKNSYYVADFKAPAGETPAVRSDNGQLVNYSAWFDSQYQWQMTETDLPQGMVPDAVWAAFDATEYADWRIDDIDMLRRDGVETIYIIEVEGTKDGVYQEVDLYFSEDGVLVKTVVDAEEDYDYNDFIPDTPSGSIQEYIATHYPDARIVEIDIEHGMTEVEIIDGRVCRELFFDSSQNWMLTRTELRHSQVPEDILGYLRSSEYGSYRMDDVDFYQTPEGEFYRFELEYRDDDIEVDVYADGTVTPVTGNGGNPGGGDNSGGMVGGSIEEFIADKYPGARILEQDWDDGYLEVEIWHDNKEKNIYFNGAGEWVRSKWDVRISELPKEVTDTLSKEYPDYRIDDAEYIQTPESEYYLIELEGRGDLEKNVRITSDGTIL</sequence>
<protein>
    <submittedName>
        <fullName evidence="4">PepSY-like domain-containing protein</fullName>
    </submittedName>
</protein>
<feature type="region of interest" description="Disordered" evidence="1">
    <location>
        <begin position="302"/>
        <end position="321"/>
    </location>
</feature>
<feature type="chain" id="PRO_5039522392" evidence="2">
    <location>
        <begin position="21"/>
        <end position="435"/>
    </location>
</feature>
<evidence type="ECO:0000259" key="3">
    <source>
        <dbReference type="Pfam" id="PF11396"/>
    </source>
</evidence>
<feature type="signal peptide" evidence="2">
    <location>
        <begin position="1"/>
        <end position="20"/>
    </location>
</feature>
<dbReference type="InterPro" id="IPR021533">
    <property type="entry name" value="PepSY-like"/>
</dbReference>
<feature type="compositionally biased region" description="Gly residues" evidence="1">
    <location>
        <begin position="306"/>
        <end position="321"/>
    </location>
</feature>
<feature type="domain" description="Putative beta-lactamase-inhibitor-like PepSY-like" evidence="3">
    <location>
        <begin position="349"/>
        <end position="423"/>
    </location>
</feature>
<evidence type="ECO:0000313" key="5">
    <source>
        <dbReference type="Proteomes" id="UP000886744"/>
    </source>
</evidence>
<evidence type="ECO:0000313" key="4">
    <source>
        <dbReference type="EMBL" id="HIR62036.1"/>
    </source>
</evidence>
<accession>A0A9D1DZU4</accession>
<proteinExistence type="predicted"/>
<dbReference type="Gene3D" id="3.10.450.360">
    <property type="match status" value="3"/>
</dbReference>
<feature type="domain" description="Putative beta-lactamase-inhibitor-like PepSY-like" evidence="3">
    <location>
        <begin position="86"/>
        <end position="168"/>
    </location>
</feature>
<evidence type="ECO:0000256" key="2">
    <source>
        <dbReference type="SAM" id="SignalP"/>
    </source>
</evidence>
<dbReference type="PROSITE" id="PS51257">
    <property type="entry name" value="PROKAR_LIPOPROTEIN"/>
    <property type="match status" value="1"/>
</dbReference>
<dbReference type="SUPFAM" id="SSF160574">
    <property type="entry name" value="BT0923-like"/>
    <property type="match status" value="3"/>
</dbReference>
<gene>
    <name evidence="4" type="ORF">IAC94_00735</name>
</gene>
<organism evidence="4 5">
    <name type="scientific">Candidatus Coprenecus avistercoris</name>
    <dbReference type="NCBI Taxonomy" id="2840730"/>
    <lineage>
        <taxon>Bacteria</taxon>
        <taxon>Pseudomonadati</taxon>
        <taxon>Bacteroidota</taxon>
        <taxon>Bacteroidia</taxon>
        <taxon>Bacteroidales</taxon>
        <taxon>Rikenellaceae</taxon>
        <taxon>Rikenellaceae incertae sedis</taxon>
        <taxon>Candidatus Coprenecus</taxon>
    </lineage>
</organism>
<keyword evidence="2" id="KW-0732">Signal</keyword>